<accession>A0A922NYT7</accession>
<protein>
    <recommendedName>
        <fullName evidence="1">DUF5615 domain-containing protein</fullName>
    </recommendedName>
</protein>
<reference evidence="2 3" key="1">
    <citation type="submission" date="2014-06" db="EMBL/GenBank/DDBJ databases">
        <title>Rhizobium pelagicum/R2-400B4.</title>
        <authorList>
            <person name="Kimes N.E."/>
            <person name="Lopez-Perez M."/>
        </authorList>
    </citation>
    <scope>NUCLEOTIDE SEQUENCE [LARGE SCALE GENOMIC DNA]</scope>
    <source>
        <strain evidence="2 3">R2-400B4</strain>
    </source>
</reference>
<comment type="caution">
    <text evidence="2">The sequence shown here is derived from an EMBL/GenBank/DDBJ whole genome shotgun (WGS) entry which is preliminary data.</text>
</comment>
<organism evidence="2 3">
    <name type="scientific">Pseudorhizobium pelagicum</name>
    <dbReference type="NCBI Taxonomy" id="1509405"/>
    <lineage>
        <taxon>Bacteria</taxon>
        <taxon>Pseudomonadati</taxon>
        <taxon>Pseudomonadota</taxon>
        <taxon>Alphaproteobacteria</taxon>
        <taxon>Hyphomicrobiales</taxon>
        <taxon>Rhizobiaceae</taxon>
        <taxon>Rhizobium/Agrobacterium group</taxon>
        <taxon>Pseudorhizobium</taxon>
    </lineage>
</organism>
<dbReference type="OrthoDB" id="27473at2"/>
<evidence type="ECO:0000313" key="2">
    <source>
        <dbReference type="EMBL" id="KEQ08583.1"/>
    </source>
</evidence>
<dbReference type="Proteomes" id="UP000052167">
    <property type="component" value="Unassembled WGS sequence"/>
</dbReference>
<evidence type="ECO:0000313" key="3">
    <source>
        <dbReference type="Proteomes" id="UP000052167"/>
    </source>
</evidence>
<dbReference type="Pfam" id="PF18480">
    <property type="entry name" value="DUF5615"/>
    <property type="match status" value="1"/>
</dbReference>
<dbReference type="InterPro" id="IPR041049">
    <property type="entry name" value="DUF5615"/>
</dbReference>
<dbReference type="EMBL" id="JOKJ01000009">
    <property type="protein sequence ID" value="KEQ08583.1"/>
    <property type="molecule type" value="Genomic_DNA"/>
</dbReference>
<feature type="domain" description="DUF5615" evidence="1">
    <location>
        <begin position="1"/>
        <end position="104"/>
    </location>
</feature>
<keyword evidence="3" id="KW-1185">Reference proteome</keyword>
<dbReference type="AlphaFoldDB" id="A0A922NYT7"/>
<dbReference type="RefSeq" id="WP_037165167.1">
    <property type="nucleotide sequence ID" value="NZ_CAJXID010000031.1"/>
</dbReference>
<proteinExistence type="predicted"/>
<sequence>MRFLVDAQLPPALARWLVEMGHDAGHVADHGLQSVPDRQIWEFAVTSGACIITKDEDFAQRRALAEAGPAIIWVRLPNARRRELLTWFDQALPAIIDVLERGETLVEVI</sequence>
<gene>
    <name evidence="2" type="ORF">GV68_25630</name>
</gene>
<evidence type="ECO:0000259" key="1">
    <source>
        <dbReference type="Pfam" id="PF18480"/>
    </source>
</evidence>
<name>A0A922NYT7_9HYPH</name>